<dbReference type="EMBL" id="CP061854">
    <property type="protein sequence ID" value="QOD55602.1"/>
    <property type="molecule type" value="Genomic_DNA"/>
</dbReference>
<dbReference type="Proteomes" id="UP000516656">
    <property type="component" value="Chromosome 1"/>
</dbReference>
<dbReference type="AlphaFoldDB" id="A0A7L8A0Q0"/>
<evidence type="ECO:0000313" key="1">
    <source>
        <dbReference type="EMBL" id="QOD55602.1"/>
    </source>
</evidence>
<sequence>MSNNLTKNDVAKKLLSFTAKHHKAEKSEFCGIKFSIVNKKMYLTALPKNRDLLVSDVNTNLAIENVERFLQELMSDLNLDGILQVHFKVKALKRVVNERLEQASQEENSFDDDVIELPDEDVKVEVIEKVKPVSFVEQLNPVIFIPEEDPEKPKLFHHTVKILITNKLFTYLRNVINSVDLNVAVSDLKPLDNTYLVIKSDVDVVKSFEFENDGQLIDAGLSYKTKLALINYINREFFKNFYLPETEMPEMLKRLMFEGNNVGNSAIMRLAVNSKFTDVFKKHRLSVVTNTFGKIDGQTYSDIISKAFIENLKEVANINFAFVDEQQLIKGKSQSECQHIQNVLQKMKRLNRNREVVVKTLSDIVFDDRYSISELVIIDNDKLSELQARQRLMAFNKDLYDALTELLNEYVMKCDFYSYIEHFNTIDANRKNAK</sequence>
<gene>
    <name evidence="1" type="ORF">IC627_09620</name>
</gene>
<name>A0A7L8A0Q0_PHODP</name>
<evidence type="ECO:0000313" key="2">
    <source>
        <dbReference type="Proteomes" id="UP000516656"/>
    </source>
</evidence>
<organism evidence="1 2">
    <name type="scientific">Photobacterium damsela subsp. piscicida</name>
    <name type="common">Pasteurella piscicida</name>
    <dbReference type="NCBI Taxonomy" id="38294"/>
    <lineage>
        <taxon>Bacteria</taxon>
        <taxon>Pseudomonadati</taxon>
        <taxon>Pseudomonadota</taxon>
        <taxon>Gammaproteobacteria</taxon>
        <taxon>Vibrionales</taxon>
        <taxon>Vibrionaceae</taxon>
        <taxon>Photobacterium</taxon>
    </lineage>
</organism>
<protein>
    <submittedName>
        <fullName evidence="1">Uncharacterized protein</fullName>
    </submittedName>
</protein>
<proteinExistence type="predicted"/>
<reference evidence="1 2" key="1">
    <citation type="submission" date="2020-09" db="EMBL/GenBank/DDBJ databases">
        <title>Complete, closed and curated genome sequences of Photobacterium damselae subsp. piscicida isolates from Australia indicate localised evolution and additional plasmid-borne pathogenicity mechanisms.</title>
        <authorList>
            <person name="Baseggio L."/>
            <person name="Silayeva O."/>
            <person name="Buller N."/>
            <person name="Landos M."/>
            <person name="Engelstaedter J."/>
            <person name="Barnes A.C."/>
        </authorList>
    </citation>
    <scope>NUCLEOTIDE SEQUENCE [LARGE SCALE GENOMIC DNA]</scope>
    <source>
        <strain evidence="1 2">AS-16-0540-1</strain>
    </source>
</reference>
<accession>A0A7L8A0Q0</accession>